<keyword evidence="6" id="KW-0175">Coiled coil</keyword>
<keyword evidence="5" id="KW-0067">ATP-binding</keyword>
<evidence type="ECO:0000259" key="7">
    <source>
        <dbReference type="Pfam" id="PF00931"/>
    </source>
</evidence>
<dbReference type="Pfam" id="PF25019">
    <property type="entry name" value="LRR_R13L1-DRL21"/>
    <property type="match status" value="1"/>
</dbReference>
<accession>A0ABQ8IDI7</accession>
<dbReference type="Gene3D" id="1.20.5.4130">
    <property type="match status" value="1"/>
</dbReference>
<feature type="domain" description="Disease resistance protein winged helix" evidence="9">
    <location>
        <begin position="424"/>
        <end position="492"/>
    </location>
</feature>
<dbReference type="InterPro" id="IPR058922">
    <property type="entry name" value="WHD_DRP"/>
</dbReference>
<dbReference type="SUPFAM" id="SSF52540">
    <property type="entry name" value="P-loop containing nucleoside triphosphate hydrolases"/>
    <property type="match status" value="1"/>
</dbReference>
<dbReference type="InterPro" id="IPR001611">
    <property type="entry name" value="Leu-rich_rpt"/>
</dbReference>
<dbReference type="CDD" id="cd14798">
    <property type="entry name" value="RX-CC_like"/>
    <property type="match status" value="1"/>
</dbReference>
<dbReference type="Pfam" id="PF23559">
    <property type="entry name" value="WHD_DRP"/>
    <property type="match status" value="1"/>
</dbReference>
<evidence type="ECO:0000259" key="10">
    <source>
        <dbReference type="Pfam" id="PF25019"/>
    </source>
</evidence>
<dbReference type="Gene3D" id="1.10.8.430">
    <property type="entry name" value="Helical domain of apoptotic protease-activating factors"/>
    <property type="match status" value="1"/>
</dbReference>
<organism evidence="11 12">
    <name type="scientific">Xanthoceras sorbifolium</name>
    <dbReference type="NCBI Taxonomy" id="99658"/>
    <lineage>
        <taxon>Eukaryota</taxon>
        <taxon>Viridiplantae</taxon>
        <taxon>Streptophyta</taxon>
        <taxon>Embryophyta</taxon>
        <taxon>Tracheophyta</taxon>
        <taxon>Spermatophyta</taxon>
        <taxon>Magnoliopsida</taxon>
        <taxon>eudicotyledons</taxon>
        <taxon>Gunneridae</taxon>
        <taxon>Pentapetalae</taxon>
        <taxon>rosids</taxon>
        <taxon>malvids</taxon>
        <taxon>Sapindales</taxon>
        <taxon>Sapindaceae</taxon>
        <taxon>Xanthoceroideae</taxon>
        <taxon>Xanthoceras</taxon>
    </lineage>
</organism>
<protein>
    <recommendedName>
        <fullName evidence="13">Disease resistance RPP13-like protein 1</fullName>
    </recommendedName>
</protein>
<feature type="domain" description="R13L1/DRL21-like LRR repeat region" evidence="10">
    <location>
        <begin position="684"/>
        <end position="809"/>
    </location>
</feature>
<proteinExistence type="predicted"/>
<reference evidence="11 12" key="1">
    <citation type="submission" date="2021-02" db="EMBL/GenBank/DDBJ databases">
        <title>Plant Genome Project.</title>
        <authorList>
            <person name="Zhang R.-G."/>
        </authorList>
    </citation>
    <scope>NUCLEOTIDE SEQUENCE [LARGE SCALE GENOMIC DNA]</scope>
    <source>
        <tissue evidence="11">Leaves</tissue>
    </source>
</reference>
<name>A0ABQ8IDI7_9ROSI</name>
<evidence type="ECO:0000256" key="2">
    <source>
        <dbReference type="ARBA" id="ARBA00022737"/>
    </source>
</evidence>
<dbReference type="InterPro" id="IPR041118">
    <property type="entry name" value="Rx_N"/>
</dbReference>
<keyword evidence="3" id="KW-0547">Nucleotide-binding</keyword>
<evidence type="ECO:0000259" key="9">
    <source>
        <dbReference type="Pfam" id="PF23559"/>
    </source>
</evidence>
<dbReference type="Gene3D" id="3.40.50.300">
    <property type="entry name" value="P-loop containing nucleotide triphosphate hydrolases"/>
    <property type="match status" value="1"/>
</dbReference>
<comment type="caution">
    <text evidence="11">The sequence shown here is derived from an EMBL/GenBank/DDBJ whole genome shotgun (WGS) entry which is preliminary data.</text>
</comment>
<evidence type="ECO:0000313" key="12">
    <source>
        <dbReference type="Proteomes" id="UP000827721"/>
    </source>
</evidence>
<evidence type="ECO:0000256" key="5">
    <source>
        <dbReference type="ARBA" id="ARBA00022840"/>
    </source>
</evidence>
<feature type="coiled-coil region" evidence="6">
    <location>
        <begin position="24"/>
        <end position="58"/>
    </location>
</feature>
<feature type="domain" description="NB-ARC" evidence="7">
    <location>
        <begin position="173"/>
        <end position="340"/>
    </location>
</feature>
<dbReference type="Proteomes" id="UP000827721">
    <property type="component" value="Unassembled WGS sequence"/>
</dbReference>
<dbReference type="InterPro" id="IPR032675">
    <property type="entry name" value="LRR_dom_sf"/>
</dbReference>
<keyword evidence="4" id="KW-0611">Plant defense</keyword>
<dbReference type="Gene3D" id="3.80.10.10">
    <property type="entry name" value="Ribonuclease Inhibitor"/>
    <property type="match status" value="4"/>
</dbReference>
<dbReference type="InterPro" id="IPR038005">
    <property type="entry name" value="RX-like_CC"/>
</dbReference>
<keyword evidence="12" id="KW-1185">Reference proteome</keyword>
<evidence type="ECO:0000256" key="6">
    <source>
        <dbReference type="SAM" id="Coils"/>
    </source>
</evidence>
<evidence type="ECO:0008006" key="13">
    <source>
        <dbReference type="Google" id="ProtNLM"/>
    </source>
</evidence>
<dbReference type="Pfam" id="PF18052">
    <property type="entry name" value="Rx_N"/>
    <property type="match status" value="1"/>
</dbReference>
<evidence type="ECO:0000256" key="3">
    <source>
        <dbReference type="ARBA" id="ARBA00022741"/>
    </source>
</evidence>
<feature type="domain" description="Disease resistance N-terminal" evidence="8">
    <location>
        <begin position="12"/>
        <end position="101"/>
    </location>
</feature>
<dbReference type="SUPFAM" id="SSF52058">
    <property type="entry name" value="L domain-like"/>
    <property type="match status" value="2"/>
</dbReference>
<dbReference type="InterPro" id="IPR027417">
    <property type="entry name" value="P-loop_NTPase"/>
</dbReference>
<evidence type="ECO:0000313" key="11">
    <source>
        <dbReference type="EMBL" id="KAH7574713.1"/>
    </source>
</evidence>
<dbReference type="InterPro" id="IPR002182">
    <property type="entry name" value="NB-ARC"/>
</dbReference>
<evidence type="ECO:0000259" key="8">
    <source>
        <dbReference type="Pfam" id="PF18052"/>
    </source>
</evidence>
<evidence type="ECO:0000256" key="1">
    <source>
        <dbReference type="ARBA" id="ARBA00022614"/>
    </source>
</evidence>
<dbReference type="Gene3D" id="1.10.10.10">
    <property type="entry name" value="Winged helix-like DNA-binding domain superfamily/Winged helix DNA-binding domain"/>
    <property type="match status" value="1"/>
</dbReference>
<dbReference type="PROSITE" id="PS51450">
    <property type="entry name" value="LRR"/>
    <property type="match status" value="1"/>
</dbReference>
<dbReference type="InterPro" id="IPR036388">
    <property type="entry name" value="WH-like_DNA-bd_sf"/>
</dbReference>
<dbReference type="PANTHER" id="PTHR36766">
    <property type="entry name" value="PLANT BROAD-SPECTRUM MILDEW RESISTANCE PROTEIN RPW8"/>
    <property type="match status" value="1"/>
</dbReference>
<keyword evidence="2" id="KW-0677">Repeat</keyword>
<evidence type="ECO:0000256" key="4">
    <source>
        <dbReference type="ARBA" id="ARBA00022821"/>
    </source>
</evidence>
<dbReference type="Pfam" id="PF00931">
    <property type="entry name" value="NB-ARC"/>
    <property type="match status" value="1"/>
</dbReference>
<dbReference type="InterPro" id="IPR056789">
    <property type="entry name" value="LRR_R13L1-DRL21"/>
</dbReference>
<gene>
    <name evidence="11" type="ORF">JRO89_XS03G0334000</name>
</gene>
<dbReference type="InterPro" id="IPR042197">
    <property type="entry name" value="Apaf_helical"/>
</dbReference>
<dbReference type="EMBL" id="JAFEMO010000003">
    <property type="protein sequence ID" value="KAH7574713.1"/>
    <property type="molecule type" value="Genomic_DNA"/>
</dbReference>
<keyword evidence="1" id="KW-0433">Leucine-rich repeat</keyword>
<sequence length="1469" mass="168068">MSIIGDHFLSGVMEMLFDRLESSVSSELLQIADIRAEIKELEKTLLQVRSVLADAEEKQLRDRFVRNWVEEVRDLTYDVEDMLDELSTESLQRKLLVVADQEQRTKMDFDGMMMLKKKTKEVTGRLRELCEQRFDMGLKRVAANSHLLWQRPPSTSLPTGSTIYGRDEEKSNLCQMLLTNDAAAANLGVVSVFGMGGLGKTTLVRCLYNEAAIEKHFEVRAWVGVSDDFDVLRISKVILDSIALPNYVLNDLNQVQIQLKKAVTGKRLLLVLDDVWTKNYVSWETLKSPFLDVARGSKIMVTTRLADFALAVKPAQSYELKLLSDDDCWSLFVNHAFESSDFDAHRPNMEFFRKRVVEKCKGLPLAAKTLGGLLRSKQTDDEWEDILNSSLWDLPEESGILPVLRLSYDHLPSHLKRCFSYCAILPKDYEFEAQELVLLWMAEGLIQPSKHNKRMEDLGADYFRDLLSRSIFQKSTGDASRFKMHDLINDLAQWVSGDTSLRLEDELESNNQSKRIQHVRYSSYTSGYCDGKDKFEVFRDLLHLRTFLPLCTDGPIHYITNIFLSDLLPKFKKLRVLSLKKYYITELPDLIGDLKSLRYLNFSGTKIRSLPESTGLLYNLQALNLKDCSLLLKLPNDMGKLINLRHLDITGVNLLKQMPLGIRKWEYLQTLSNFIVGKGAGSGIEDLKNLKFLRGKLSISRLERVTYSLKEAILSDKKGLEVLNLEWGSPFDDSRNEAVEKEILDMLQPHRNLKELVIKGYCGILFPSWLGDPSFSNMGVLRLQNCERCTSLPSLGLLCLLKDLTIEGMTGLKSIGSEIYGEGVSKPFQSLENLCFADLEEWEHWDPVEENEQVERFPRLRKLSVARCPKLAGKLPNHLPSLEELVIHECAKLVVPFTSLPMLGKLEIDGCRSMVCSNVTDLKSLNFINVSNISEFSNWFEQRFQNVECLQIDDCEKLLYFWQKQIRLEKPLQGLHSLTSLRELCIKNCPNLEFLPEANFLQSLSVLKIENCNALISLPEGLNHQNTCLESLRIRGCHSLKFIAKSQLPSSLKRLEVKSCEKLLFLLDDREAGYAPSLYSSAMQWESINNSNTSLLEYLYISQCPSLISLSFRGWLPALLKHLEIWGCPKLMTLSSSGRLPETLHWLGITNCPELESIVERFYDNMSLEYIKIWGCKKLKSMPDGLHNLSRLVAIYIWDCPSLVSIPEAGLPNRNLRVLSMERCMKLKALPNHMHKLLSLQTLELRQCPSIMSIQEHGFPTKLTSLTIADLNINKPLVEWGFHKLTFLRNLDVRGCRYAVSFPLEERGMMLPTSLTRLTIARFPRLKYLSSKGFQNLTSLEYLSLNDCPKLTSLPEPGLPSSLLDWKKELNLIVKTKKRVESEITLSDRYILSQEEATELLNAIYLWVLSFEERIAAFKDFKRGKDEDQEVSLYIDKSEMPEYLQETTTMRGSTMLIDNTTVHEEGHIL</sequence>
<dbReference type="PANTHER" id="PTHR36766:SF51">
    <property type="entry name" value="DISEASE RESISTANCE RPP13-LIKE PROTEIN 1"/>
    <property type="match status" value="1"/>
</dbReference>
<dbReference type="PRINTS" id="PR00364">
    <property type="entry name" value="DISEASERSIST"/>
</dbReference>